<gene>
    <name evidence="1" type="ORF">FLL46_18630</name>
</gene>
<organism evidence="1 2">
    <name type="scientific">Aliikangiella coralliicola</name>
    <dbReference type="NCBI Taxonomy" id="2592383"/>
    <lineage>
        <taxon>Bacteria</taxon>
        <taxon>Pseudomonadati</taxon>
        <taxon>Pseudomonadota</taxon>
        <taxon>Gammaproteobacteria</taxon>
        <taxon>Oceanospirillales</taxon>
        <taxon>Pleioneaceae</taxon>
        <taxon>Aliikangiella</taxon>
    </lineage>
</organism>
<dbReference type="OrthoDB" id="9812811at2"/>
<comment type="caution">
    <text evidence="1">The sequence shown here is derived from an EMBL/GenBank/DDBJ whole genome shotgun (WGS) entry which is preliminary data.</text>
</comment>
<dbReference type="Proteomes" id="UP000315439">
    <property type="component" value="Unassembled WGS sequence"/>
</dbReference>
<accession>A0A545U8Z6</accession>
<proteinExistence type="predicted"/>
<dbReference type="EMBL" id="VIKS01000011">
    <property type="protein sequence ID" value="TQV85935.1"/>
    <property type="molecule type" value="Genomic_DNA"/>
</dbReference>
<dbReference type="RefSeq" id="WP_142932854.1">
    <property type="nucleotide sequence ID" value="NZ_ML660167.1"/>
</dbReference>
<dbReference type="AlphaFoldDB" id="A0A545U8Z6"/>
<evidence type="ECO:0000313" key="1">
    <source>
        <dbReference type="EMBL" id="TQV85935.1"/>
    </source>
</evidence>
<protein>
    <submittedName>
        <fullName evidence="1">Antirestriction protein ArdR</fullName>
    </submittedName>
</protein>
<reference evidence="1 2" key="1">
    <citation type="submission" date="2019-07" db="EMBL/GenBank/DDBJ databases">
        <title>Draft genome for Aliikangiella sp. M105.</title>
        <authorList>
            <person name="Wang G."/>
        </authorList>
    </citation>
    <scope>NUCLEOTIDE SEQUENCE [LARGE SCALE GENOMIC DNA]</scope>
    <source>
        <strain evidence="1 2">M105</strain>
    </source>
</reference>
<sequence length="85" mass="9439">MEIQSATKELLRIASEYRKTDDIPDGGYVAVHNLKVVGWSRDVKGKSHELLPGTWAVDALGHKFLAIGGNDYDGVKEWQMISHTS</sequence>
<keyword evidence="2" id="KW-1185">Reference proteome</keyword>
<name>A0A545U8Z6_9GAMM</name>
<evidence type="ECO:0000313" key="2">
    <source>
        <dbReference type="Proteomes" id="UP000315439"/>
    </source>
</evidence>